<proteinExistence type="predicted"/>
<evidence type="ECO:0000313" key="4">
    <source>
        <dbReference type="EMBL" id="CAE6444241.1"/>
    </source>
</evidence>
<feature type="domain" description="DUF6535" evidence="3">
    <location>
        <begin position="30"/>
        <end position="192"/>
    </location>
</feature>
<feature type="region of interest" description="Disordered" evidence="1">
    <location>
        <begin position="1"/>
        <end position="26"/>
    </location>
</feature>
<feature type="transmembrane region" description="Helical" evidence="2">
    <location>
        <begin position="166"/>
        <end position="192"/>
    </location>
</feature>
<keyword evidence="2" id="KW-1133">Transmembrane helix</keyword>
<dbReference type="InterPro" id="IPR045338">
    <property type="entry name" value="DUF6535"/>
</dbReference>
<gene>
    <name evidence="4" type="ORF">RDB_LOCUS78859</name>
</gene>
<keyword evidence="2" id="KW-0812">Transmembrane</keyword>
<feature type="compositionally biased region" description="Basic and acidic residues" evidence="1">
    <location>
        <begin position="1"/>
        <end position="10"/>
    </location>
</feature>
<dbReference type="EMBL" id="CAJMWT010002474">
    <property type="protein sequence ID" value="CAE6444241.1"/>
    <property type="molecule type" value="Genomic_DNA"/>
</dbReference>
<feature type="compositionally biased region" description="Basic and acidic residues" evidence="1">
    <location>
        <begin position="17"/>
        <end position="26"/>
    </location>
</feature>
<feature type="transmembrane region" description="Helical" evidence="2">
    <location>
        <begin position="109"/>
        <end position="132"/>
    </location>
</feature>
<comment type="caution">
    <text evidence="4">The sequence shown here is derived from an EMBL/GenBank/DDBJ whole genome shotgun (WGS) entry which is preliminary data.</text>
</comment>
<name>A0A8H3AZQ3_9AGAM</name>
<evidence type="ECO:0000313" key="5">
    <source>
        <dbReference type="Proteomes" id="UP000663843"/>
    </source>
</evidence>
<keyword evidence="2" id="KW-0472">Membrane</keyword>
<dbReference type="Proteomes" id="UP000663843">
    <property type="component" value="Unassembled WGS sequence"/>
</dbReference>
<dbReference type="AlphaFoldDB" id="A0A8H3AZQ3"/>
<evidence type="ECO:0000259" key="3">
    <source>
        <dbReference type="Pfam" id="PF20153"/>
    </source>
</evidence>
<evidence type="ECO:0000256" key="1">
    <source>
        <dbReference type="SAM" id="MobiDB-lite"/>
    </source>
</evidence>
<protein>
    <recommendedName>
        <fullName evidence="3">DUF6535 domain-containing protein</fullName>
    </recommendedName>
</protein>
<dbReference type="Pfam" id="PF20153">
    <property type="entry name" value="DUF6535"/>
    <property type="match status" value="1"/>
</dbReference>
<sequence>MSESIPRPESHNQQYENSHDLGRDDPLWPRYVQNAEKWDSETMNNWNGHGESRFLIEASKNLRSDPSEINTIMLIDIARTLRALKNESESVTQDPLPTLTNYKPSPTNIVINMLWFLSLCLSIIVALITSLVKQWCNSYISDRIAPPCNQARIRQARFNKLNNWKVIWIVSMLPVLMHVALAFFLIGLIFFLEELNNHIWKAALSVTVLAAMHTAFKP</sequence>
<reference evidence="4" key="1">
    <citation type="submission" date="2021-01" db="EMBL/GenBank/DDBJ databases">
        <authorList>
            <person name="Kaushik A."/>
        </authorList>
    </citation>
    <scope>NUCLEOTIDE SEQUENCE</scope>
    <source>
        <strain evidence="4">AG2-2IIIB</strain>
    </source>
</reference>
<organism evidence="4 5">
    <name type="scientific">Rhizoctonia solani</name>
    <dbReference type="NCBI Taxonomy" id="456999"/>
    <lineage>
        <taxon>Eukaryota</taxon>
        <taxon>Fungi</taxon>
        <taxon>Dikarya</taxon>
        <taxon>Basidiomycota</taxon>
        <taxon>Agaricomycotina</taxon>
        <taxon>Agaricomycetes</taxon>
        <taxon>Cantharellales</taxon>
        <taxon>Ceratobasidiaceae</taxon>
        <taxon>Rhizoctonia</taxon>
    </lineage>
</organism>
<accession>A0A8H3AZQ3</accession>
<evidence type="ECO:0000256" key="2">
    <source>
        <dbReference type="SAM" id="Phobius"/>
    </source>
</evidence>